<gene>
    <name evidence="1" type="ORF">Lpl14_10667</name>
</gene>
<dbReference type="AlphaFoldDB" id="A0A829GU43"/>
<sequence length="125" mass="14385">MDRDSVRKMVQNYINKNNLSNPEFARQAKINDRTVRRLLNSEERISNSALKKLSAACVQPKFAVIGFNSGKVYFRGEHHADCTRWINTQVRTGDTLHTSRKTYLDIDEPMLIQRLSEAGSVKKFV</sequence>
<accession>A0A829GU43</accession>
<name>A0A829GU43_LACPA</name>
<evidence type="ECO:0000313" key="1">
    <source>
        <dbReference type="EMBL" id="EPC64116.1"/>
    </source>
</evidence>
<dbReference type="InterPro" id="IPR010982">
    <property type="entry name" value="Lambda_DNA-bd_dom_sf"/>
</dbReference>
<protein>
    <submittedName>
        <fullName evidence="1">Uncharacterized protein</fullName>
    </submittedName>
</protein>
<evidence type="ECO:0000313" key="2">
    <source>
        <dbReference type="Proteomes" id="UP000014285"/>
    </source>
</evidence>
<dbReference type="Proteomes" id="UP000014285">
    <property type="component" value="Unassembled WGS sequence"/>
</dbReference>
<proteinExistence type="predicted"/>
<dbReference type="EMBL" id="ANKB01000039">
    <property type="protein sequence ID" value="EPC64116.1"/>
    <property type="molecule type" value="Genomic_DNA"/>
</dbReference>
<reference evidence="1 2" key="1">
    <citation type="journal article" date="2013" name="PLoS ONE">
        <title>Lactobacillus paracasei comparative genomics: towards species pan-genome definition and exploitation of diversity.</title>
        <authorList>
            <person name="Smokvina T."/>
            <person name="Wels M."/>
            <person name="Polka J."/>
            <person name="Chervaux C."/>
            <person name="Brisse S."/>
            <person name="Boekhorst J."/>
            <person name="van Hylckama Vlieg J.E."/>
            <person name="Siezen R.J."/>
        </authorList>
    </citation>
    <scope>NUCLEOTIDE SEQUENCE [LARGE SCALE GENOMIC DNA]</scope>
    <source>
        <strain evidence="1 2">Lpl14</strain>
    </source>
</reference>
<comment type="caution">
    <text evidence="1">The sequence shown here is derived from an EMBL/GenBank/DDBJ whole genome shotgun (WGS) entry which is preliminary data.</text>
</comment>
<dbReference type="GO" id="GO:0003677">
    <property type="term" value="F:DNA binding"/>
    <property type="evidence" value="ECO:0007669"/>
    <property type="project" value="InterPro"/>
</dbReference>
<dbReference type="RefSeq" id="WP_016373119.1">
    <property type="nucleotide sequence ID" value="NZ_ANKB01000039.1"/>
</dbReference>
<organism evidence="1 2">
    <name type="scientific">Lacticaseibacillus paracasei subsp. tolerans Lpl14</name>
    <dbReference type="NCBI Taxonomy" id="1256229"/>
    <lineage>
        <taxon>Bacteria</taxon>
        <taxon>Bacillati</taxon>
        <taxon>Bacillota</taxon>
        <taxon>Bacilli</taxon>
        <taxon>Lactobacillales</taxon>
        <taxon>Lactobacillaceae</taxon>
        <taxon>Lacticaseibacillus</taxon>
    </lineage>
</organism>
<dbReference type="Gene3D" id="1.10.260.40">
    <property type="entry name" value="lambda repressor-like DNA-binding domains"/>
    <property type="match status" value="1"/>
</dbReference>